<evidence type="ECO:0008006" key="4">
    <source>
        <dbReference type="Google" id="ProtNLM"/>
    </source>
</evidence>
<gene>
    <name evidence="2" type="ORF">SAMN05216276_1003131</name>
</gene>
<feature type="chain" id="PRO_5013348621" description="Small secreted protein" evidence="1">
    <location>
        <begin position="28"/>
        <end position="131"/>
    </location>
</feature>
<dbReference type="RefSeq" id="WP_089205845.1">
    <property type="nucleotide sequence ID" value="NZ_FZOD01000003.1"/>
</dbReference>
<sequence>MFSALSSRRISLAFAGIALVSMTAACGGSTNSAFCTDAPWTKAFTDYTTAAAAGASDLGKFNDATAKLSADLKSLAGTADGDVATALNDLATSFGSIKIDPNDPAAAATALSGVGAKMQEATTNLVKACSQ</sequence>
<accession>A0A239BDB3</accession>
<dbReference type="EMBL" id="FZOD01000003">
    <property type="protein sequence ID" value="SNS05856.1"/>
    <property type="molecule type" value="Genomic_DNA"/>
</dbReference>
<proteinExistence type="predicted"/>
<organism evidence="2 3">
    <name type="scientific">Streptosporangium subroseum</name>
    <dbReference type="NCBI Taxonomy" id="106412"/>
    <lineage>
        <taxon>Bacteria</taxon>
        <taxon>Bacillati</taxon>
        <taxon>Actinomycetota</taxon>
        <taxon>Actinomycetes</taxon>
        <taxon>Streptosporangiales</taxon>
        <taxon>Streptosporangiaceae</taxon>
        <taxon>Streptosporangium</taxon>
    </lineage>
</organism>
<name>A0A239BDB3_9ACTN</name>
<evidence type="ECO:0000256" key="1">
    <source>
        <dbReference type="SAM" id="SignalP"/>
    </source>
</evidence>
<dbReference type="AlphaFoldDB" id="A0A239BDB3"/>
<protein>
    <recommendedName>
        <fullName evidence="4">Small secreted protein</fullName>
    </recommendedName>
</protein>
<evidence type="ECO:0000313" key="3">
    <source>
        <dbReference type="Proteomes" id="UP000198282"/>
    </source>
</evidence>
<evidence type="ECO:0000313" key="2">
    <source>
        <dbReference type="EMBL" id="SNS05856.1"/>
    </source>
</evidence>
<keyword evidence="1" id="KW-0732">Signal</keyword>
<dbReference type="Proteomes" id="UP000198282">
    <property type="component" value="Unassembled WGS sequence"/>
</dbReference>
<feature type="signal peptide" evidence="1">
    <location>
        <begin position="1"/>
        <end position="27"/>
    </location>
</feature>
<keyword evidence="3" id="KW-1185">Reference proteome</keyword>
<reference evidence="2 3" key="1">
    <citation type="submission" date="2017-06" db="EMBL/GenBank/DDBJ databases">
        <authorList>
            <person name="Kim H.J."/>
            <person name="Triplett B.A."/>
        </authorList>
    </citation>
    <scope>NUCLEOTIDE SEQUENCE [LARGE SCALE GENOMIC DNA]</scope>
    <source>
        <strain evidence="2 3">CGMCC 4.2132</strain>
    </source>
</reference>
<dbReference type="OrthoDB" id="3541779at2"/>